<sequence>MCVSYNTDAVQGRLLFMLANIEIL</sequence>
<accession>A0A0E9RJR0</accession>
<organism evidence="1">
    <name type="scientific">Anguilla anguilla</name>
    <name type="common">European freshwater eel</name>
    <name type="synonym">Muraena anguilla</name>
    <dbReference type="NCBI Taxonomy" id="7936"/>
    <lineage>
        <taxon>Eukaryota</taxon>
        <taxon>Metazoa</taxon>
        <taxon>Chordata</taxon>
        <taxon>Craniata</taxon>
        <taxon>Vertebrata</taxon>
        <taxon>Euteleostomi</taxon>
        <taxon>Actinopterygii</taxon>
        <taxon>Neopterygii</taxon>
        <taxon>Teleostei</taxon>
        <taxon>Anguilliformes</taxon>
        <taxon>Anguillidae</taxon>
        <taxon>Anguilla</taxon>
    </lineage>
</organism>
<reference evidence="1" key="2">
    <citation type="journal article" date="2015" name="Fish Shellfish Immunol.">
        <title>Early steps in the European eel (Anguilla anguilla)-Vibrio vulnificus interaction in the gills: Role of the RtxA13 toxin.</title>
        <authorList>
            <person name="Callol A."/>
            <person name="Pajuelo D."/>
            <person name="Ebbesson L."/>
            <person name="Teles M."/>
            <person name="MacKenzie S."/>
            <person name="Amaro C."/>
        </authorList>
    </citation>
    <scope>NUCLEOTIDE SEQUENCE</scope>
</reference>
<protein>
    <submittedName>
        <fullName evidence="1">Uncharacterized protein</fullName>
    </submittedName>
</protein>
<dbReference type="AlphaFoldDB" id="A0A0E9RJR0"/>
<name>A0A0E9RJR0_ANGAN</name>
<dbReference type="EMBL" id="GBXM01079530">
    <property type="protein sequence ID" value="JAH29047.1"/>
    <property type="molecule type" value="Transcribed_RNA"/>
</dbReference>
<evidence type="ECO:0000313" key="1">
    <source>
        <dbReference type="EMBL" id="JAH29047.1"/>
    </source>
</evidence>
<reference evidence="1" key="1">
    <citation type="submission" date="2014-11" db="EMBL/GenBank/DDBJ databases">
        <authorList>
            <person name="Amaro Gonzalez C."/>
        </authorList>
    </citation>
    <scope>NUCLEOTIDE SEQUENCE</scope>
</reference>
<proteinExistence type="predicted"/>